<organism evidence="5 6">
    <name type="scientific">Flagellimonas spongiicola</name>
    <dbReference type="NCBI Taxonomy" id="2942208"/>
    <lineage>
        <taxon>Bacteria</taxon>
        <taxon>Pseudomonadati</taxon>
        <taxon>Bacteroidota</taxon>
        <taxon>Flavobacteriia</taxon>
        <taxon>Flavobacteriales</taxon>
        <taxon>Flavobacteriaceae</taxon>
        <taxon>Flagellimonas</taxon>
    </lineage>
</organism>
<dbReference type="SUPFAM" id="SSF46689">
    <property type="entry name" value="Homeodomain-like"/>
    <property type="match status" value="1"/>
</dbReference>
<dbReference type="InterPro" id="IPR018060">
    <property type="entry name" value="HTH_AraC"/>
</dbReference>
<gene>
    <name evidence="5" type="ORF">M3P19_10725</name>
</gene>
<dbReference type="Pfam" id="PF12833">
    <property type="entry name" value="HTH_18"/>
    <property type="match status" value="1"/>
</dbReference>
<protein>
    <submittedName>
        <fullName evidence="5">Helix-turn-helix domain-containing protein</fullName>
    </submittedName>
</protein>
<comment type="caution">
    <text evidence="5">The sequence shown here is derived from an EMBL/GenBank/DDBJ whole genome shotgun (WGS) entry which is preliminary data.</text>
</comment>
<evidence type="ECO:0000256" key="2">
    <source>
        <dbReference type="ARBA" id="ARBA00023125"/>
    </source>
</evidence>
<dbReference type="PROSITE" id="PS01124">
    <property type="entry name" value="HTH_ARAC_FAMILY_2"/>
    <property type="match status" value="1"/>
</dbReference>
<keyword evidence="1" id="KW-0805">Transcription regulation</keyword>
<dbReference type="Gene3D" id="1.10.10.60">
    <property type="entry name" value="Homeodomain-like"/>
    <property type="match status" value="2"/>
</dbReference>
<dbReference type="InterPro" id="IPR010982">
    <property type="entry name" value="Lambda_DNA-bd_dom_sf"/>
</dbReference>
<dbReference type="InterPro" id="IPR018062">
    <property type="entry name" value="HTH_AraC-typ_CS"/>
</dbReference>
<dbReference type="PANTHER" id="PTHR43280:SF29">
    <property type="entry name" value="ARAC-FAMILY TRANSCRIPTIONAL REGULATOR"/>
    <property type="match status" value="1"/>
</dbReference>
<evidence type="ECO:0000256" key="3">
    <source>
        <dbReference type="ARBA" id="ARBA00023163"/>
    </source>
</evidence>
<feature type="domain" description="HTH araC/xylS-type" evidence="4">
    <location>
        <begin position="26"/>
        <end position="128"/>
    </location>
</feature>
<keyword evidence="6" id="KW-1185">Reference proteome</keyword>
<keyword evidence="2" id="KW-0238">DNA-binding</keyword>
<keyword evidence="3" id="KW-0804">Transcription</keyword>
<evidence type="ECO:0000256" key="1">
    <source>
        <dbReference type="ARBA" id="ARBA00023015"/>
    </source>
</evidence>
<proteinExistence type="predicted"/>
<dbReference type="SUPFAM" id="SSF47413">
    <property type="entry name" value="lambda repressor-like DNA-binding domains"/>
    <property type="match status" value="1"/>
</dbReference>
<sequence length="131" mass="15060">MNVLFGSKIKYPQKKIGFQKSLSDASKLQNLMSTEMLFKNPNLRLIEVAESIGVTPHYLSQLINETYGISFSQFVNEFRVREAVKIIENNTNYSLEGVGYEAGFNSKSNFYHYFKKIMGTTPKDFIRRANV</sequence>
<dbReference type="PANTHER" id="PTHR43280">
    <property type="entry name" value="ARAC-FAMILY TRANSCRIPTIONAL REGULATOR"/>
    <property type="match status" value="1"/>
</dbReference>
<dbReference type="PROSITE" id="PS00041">
    <property type="entry name" value="HTH_ARAC_FAMILY_1"/>
    <property type="match status" value="1"/>
</dbReference>
<dbReference type="SMART" id="SM00342">
    <property type="entry name" value="HTH_ARAC"/>
    <property type="match status" value="1"/>
</dbReference>
<evidence type="ECO:0000313" key="6">
    <source>
        <dbReference type="Proteomes" id="UP001203607"/>
    </source>
</evidence>
<name>A0ABT0PSX9_9FLAO</name>
<dbReference type="RefSeq" id="WP_249657665.1">
    <property type="nucleotide sequence ID" value="NZ_JAMFMA010000002.1"/>
</dbReference>
<dbReference type="EMBL" id="JAMFMA010000002">
    <property type="protein sequence ID" value="MCL6274488.1"/>
    <property type="molecule type" value="Genomic_DNA"/>
</dbReference>
<dbReference type="Proteomes" id="UP001203607">
    <property type="component" value="Unassembled WGS sequence"/>
</dbReference>
<evidence type="ECO:0000313" key="5">
    <source>
        <dbReference type="EMBL" id="MCL6274488.1"/>
    </source>
</evidence>
<accession>A0ABT0PSX9</accession>
<dbReference type="InterPro" id="IPR009057">
    <property type="entry name" value="Homeodomain-like_sf"/>
</dbReference>
<evidence type="ECO:0000259" key="4">
    <source>
        <dbReference type="PROSITE" id="PS01124"/>
    </source>
</evidence>
<reference evidence="5 6" key="1">
    <citation type="submission" date="2022-05" db="EMBL/GenBank/DDBJ databases">
        <authorList>
            <person name="Park J.-S."/>
        </authorList>
    </citation>
    <scope>NUCLEOTIDE SEQUENCE [LARGE SCALE GENOMIC DNA]</scope>
    <source>
        <strain evidence="5 6">2012CJ35-5</strain>
    </source>
</reference>